<dbReference type="RefSeq" id="WP_305170823.1">
    <property type="nucleotide sequence ID" value="NZ_JAUUUU010000005.1"/>
</dbReference>
<sequence>MNYQGSHLGFSQLLDAWEKRSAENSDLLPTSITIHKPDQIKLQALAEMYQLPADEIAAHLLNIALETLEAEMPYVPGPEVIRIEEGNEIFEDIGPMPRYLEIQRQIREKLES</sequence>
<evidence type="ECO:0008006" key="3">
    <source>
        <dbReference type="Google" id="ProtNLM"/>
    </source>
</evidence>
<reference evidence="1" key="1">
    <citation type="journal article" date="2010" name="Int. J. Syst. Evol. Microbiol.">
        <title>Porticoccus litoralis gen. nov., sp. nov., a gammaproteobacterium isolated from the Yellow Sea.</title>
        <authorList>
            <person name="Oh H.M."/>
            <person name="Kim H."/>
            <person name="Kim K.M."/>
            <person name="Min G.S."/>
            <person name="Cho J.C."/>
        </authorList>
    </citation>
    <scope>NUCLEOTIDE SEQUENCE</scope>
    <source>
        <strain evidence="1">DSM 25064</strain>
    </source>
</reference>
<evidence type="ECO:0000313" key="1">
    <source>
        <dbReference type="EMBL" id="MDP1521159.1"/>
    </source>
</evidence>
<reference evidence="1" key="2">
    <citation type="submission" date="2023-08" db="EMBL/GenBank/DDBJ databases">
        <authorList>
            <person name="Luo J."/>
        </authorList>
    </citation>
    <scope>NUCLEOTIDE SEQUENCE</scope>
    <source>
        <strain evidence="1">DSM 25064</strain>
    </source>
</reference>
<keyword evidence="2" id="KW-1185">Reference proteome</keyword>
<gene>
    <name evidence="1" type="ORF">Q8A57_09285</name>
</gene>
<proteinExistence type="predicted"/>
<organism evidence="1 2">
    <name type="scientific">Porticoccus litoralis</name>
    <dbReference type="NCBI Taxonomy" id="434086"/>
    <lineage>
        <taxon>Bacteria</taxon>
        <taxon>Pseudomonadati</taxon>
        <taxon>Pseudomonadota</taxon>
        <taxon>Gammaproteobacteria</taxon>
        <taxon>Cellvibrionales</taxon>
        <taxon>Porticoccaceae</taxon>
        <taxon>Porticoccus</taxon>
    </lineage>
</organism>
<dbReference type="Proteomes" id="UP001178354">
    <property type="component" value="Unassembled WGS sequence"/>
</dbReference>
<dbReference type="AlphaFoldDB" id="A0AAW8B4L9"/>
<evidence type="ECO:0000313" key="2">
    <source>
        <dbReference type="Proteomes" id="UP001178354"/>
    </source>
</evidence>
<dbReference type="EMBL" id="JAUUUU010000005">
    <property type="protein sequence ID" value="MDP1521159.1"/>
    <property type="molecule type" value="Genomic_DNA"/>
</dbReference>
<comment type="caution">
    <text evidence="1">The sequence shown here is derived from an EMBL/GenBank/DDBJ whole genome shotgun (WGS) entry which is preliminary data.</text>
</comment>
<protein>
    <recommendedName>
        <fullName evidence="3">Type 1 pili tip component</fullName>
    </recommendedName>
</protein>
<accession>A0AAW8B4L9</accession>
<name>A0AAW8B4L9_9GAMM</name>